<evidence type="ECO:0000256" key="9">
    <source>
        <dbReference type="PROSITE-ProRule" id="PRU00703"/>
    </source>
</evidence>
<evidence type="ECO:0000256" key="3">
    <source>
        <dbReference type="ARBA" id="ARBA00022475"/>
    </source>
</evidence>
<feature type="transmembrane region" description="Helical" evidence="11">
    <location>
        <begin position="100"/>
        <end position="124"/>
    </location>
</feature>
<evidence type="ECO:0000256" key="1">
    <source>
        <dbReference type="ARBA" id="ARBA00004651"/>
    </source>
</evidence>
<evidence type="ECO:0000256" key="2">
    <source>
        <dbReference type="ARBA" id="ARBA00006337"/>
    </source>
</evidence>
<evidence type="ECO:0000256" key="5">
    <source>
        <dbReference type="ARBA" id="ARBA00022737"/>
    </source>
</evidence>
<gene>
    <name evidence="14" type="ORF">FHR36_003039</name>
</gene>
<name>A0ABT1IXL9_9ACTN</name>
<comment type="subcellular location">
    <subcellularLocation>
        <location evidence="1">Cell membrane</location>
        <topology evidence="1">Multi-pass membrane protein</topology>
    </subcellularLocation>
</comment>
<keyword evidence="5" id="KW-0677">Repeat</keyword>
<keyword evidence="8 10" id="KW-0472">Membrane</keyword>
<evidence type="ECO:0000259" key="13">
    <source>
        <dbReference type="PROSITE" id="PS51846"/>
    </source>
</evidence>
<evidence type="ECO:0000313" key="15">
    <source>
        <dbReference type="Proteomes" id="UP001206483"/>
    </source>
</evidence>
<dbReference type="Proteomes" id="UP001206483">
    <property type="component" value="Unassembled WGS sequence"/>
</dbReference>
<keyword evidence="7 9" id="KW-0129">CBS domain</keyword>
<dbReference type="InterPro" id="IPR051676">
    <property type="entry name" value="UPF0053_domain"/>
</dbReference>
<dbReference type="SMART" id="SM01091">
    <property type="entry name" value="CorC_HlyC"/>
    <property type="match status" value="1"/>
</dbReference>
<feature type="transmembrane region" description="Helical" evidence="11">
    <location>
        <begin position="60"/>
        <end position="80"/>
    </location>
</feature>
<dbReference type="InterPro" id="IPR002550">
    <property type="entry name" value="CNNM"/>
</dbReference>
<dbReference type="InterPro" id="IPR016169">
    <property type="entry name" value="FAD-bd_PCMH_sub2"/>
</dbReference>
<dbReference type="Pfam" id="PF01595">
    <property type="entry name" value="CNNM"/>
    <property type="match status" value="1"/>
</dbReference>
<dbReference type="SUPFAM" id="SSF54631">
    <property type="entry name" value="CBS-domain pair"/>
    <property type="match status" value="1"/>
</dbReference>
<keyword evidence="6 10" id="KW-1133">Transmembrane helix</keyword>
<keyword evidence="3" id="KW-1003">Cell membrane</keyword>
<evidence type="ECO:0000256" key="4">
    <source>
        <dbReference type="ARBA" id="ARBA00022692"/>
    </source>
</evidence>
<evidence type="ECO:0000313" key="14">
    <source>
        <dbReference type="EMBL" id="MCP2309906.1"/>
    </source>
</evidence>
<accession>A0ABT1IXL9</accession>
<dbReference type="InterPro" id="IPR005170">
    <property type="entry name" value="Transptr-assoc_dom"/>
</dbReference>
<comment type="similarity">
    <text evidence="2">Belongs to the UPF0053 family.</text>
</comment>
<evidence type="ECO:0000256" key="8">
    <source>
        <dbReference type="ARBA" id="ARBA00023136"/>
    </source>
</evidence>
<protein>
    <submittedName>
        <fullName evidence="14">Hemolysin</fullName>
    </submittedName>
</protein>
<dbReference type="InterPro" id="IPR044751">
    <property type="entry name" value="Ion_transp-like_CBS"/>
</dbReference>
<dbReference type="InterPro" id="IPR046342">
    <property type="entry name" value="CBS_dom_sf"/>
</dbReference>
<feature type="transmembrane region" description="Helical" evidence="11">
    <location>
        <begin position="12"/>
        <end position="31"/>
    </location>
</feature>
<dbReference type="SUPFAM" id="SSF56176">
    <property type="entry name" value="FAD-binding/transporter-associated domain-like"/>
    <property type="match status" value="1"/>
</dbReference>
<dbReference type="InterPro" id="IPR000644">
    <property type="entry name" value="CBS_dom"/>
</dbReference>
<feature type="transmembrane region" description="Helical" evidence="11">
    <location>
        <begin position="136"/>
        <end position="158"/>
    </location>
</feature>
<dbReference type="PANTHER" id="PTHR43099:SF5">
    <property type="entry name" value="HLYC_CORC FAMILY TRANSPORTER"/>
    <property type="match status" value="1"/>
</dbReference>
<dbReference type="EMBL" id="JAMZDX010000003">
    <property type="protein sequence ID" value="MCP2309906.1"/>
    <property type="molecule type" value="Genomic_DNA"/>
</dbReference>
<organism evidence="14 15">
    <name type="scientific">Kitasatospora paracochleata</name>
    <dbReference type="NCBI Taxonomy" id="58354"/>
    <lineage>
        <taxon>Bacteria</taxon>
        <taxon>Bacillati</taxon>
        <taxon>Actinomycetota</taxon>
        <taxon>Actinomycetes</taxon>
        <taxon>Kitasatosporales</taxon>
        <taxon>Streptomycetaceae</taxon>
        <taxon>Kitasatospora</taxon>
    </lineage>
</organism>
<dbReference type="PROSITE" id="PS51371">
    <property type="entry name" value="CBS"/>
    <property type="match status" value="1"/>
</dbReference>
<keyword evidence="4 10" id="KW-0812">Transmembrane</keyword>
<dbReference type="InterPro" id="IPR036318">
    <property type="entry name" value="FAD-bd_PCMH-like_sf"/>
</dbReference>
<sequence>MSETLQDAALVLVFILLGGLFNVAEISLISLREGQIRTLEAAGTKRAARAAHLAADPNRFLAAVQVGVTCMGFLSAAFGADTLSGKLAPVFVDLGLSEGVADAVALVGLTLVISYVSLVLGELTPKRIGLQRADSIAVLAAPVVDVMSVALRPVIWLLGHSTNLMVRLLGGDPKAGRGSMSQEELRGLVAANTELGSDERTLINDVFAAGERQLREVMVPRTEVTFLDADRLVSEVRPETDDSPHSRYPVVEGSYDAVTGFVHVRDLYGVRGERAARVRDLARPVKLLPATKRVLAAMGEMRREGHHLAIVVDEYGGTAGIVTLEDLVEEVIGEIRDEYDAQDTTATRLLAGGAMELDGLLNLADFTEETGFTLPEGPYETVAGFVVRELGRLPEQGDQVLTEDGARLTVAKLDGRRIERIRVSAVTLSNPPGAEVS</sequence>
<dbReference type="Pfam" id="PF00571">
    <property type="entry name" value="CBS"/>
    <property type="match status" value="1"/>
</dbReference>
<dbReference type="Gene3D" id="3.30.465.10">
    <property type="match status" value="1"/>
</dbReference>
<feature type="domain" description="CBS" evidence="12">
    <location>
        <begin position="281"/>
        <end position="338"/>
    </location>
</feature>
<dbReference type="PROSITE" id="PS51846">
    <property type="entry name" value="CNNM"/>
    <property type="match status" value="1"/>
</dbReference>
<feature type="domain" description="CNNM transmembrane" evidence="13">
    <location>
        <begin position="1"/>
        <end position="204"/>
    </location>
</feature>
<dbReference type="Gene3D" id="3.10.580.10">
    <property type="entry name" value="CBS-domain"/>
    <property type="match status" value="1"/>
</dbReference>
<comment type="caution">
    <text evidence="14">The sequence shown here is derived from an EMBL/GenBank/DDBJ whole genome shotgun (WGS) entry which is preliminary data.</text>
</comment>
<dbReference type="Pfam" id="PF03471">
    <property type="entry name" value="CorC_HlyC"/>
    <property type="match status" value="1"/>
</dbReference>
<evidence type="ECO:0000256" key="6">
    <source>
        <dbReference type="ARBA" id="ARBA00022989"/>
    </source>
</evidence>
<dbReference type="RefSeq" id="WP_253797533.1">
    <property type="nucleotide sequence ID" value="NZ_BAAAUB010000008.1"/>
</dbReference>
<reference evidence="14 15" key="1">
    <citation type="submission" date="2022-06" db="EMBL/GenBank/DDBJ databases">
        <title>Sequencing the genomes of 1000 actinobacteria strains.</title>
        <authorList>
            <person name="Klenk H.-P."/>
        </authorList>
    </citation>
    <scope>NUCLEOTIDE SEQUENCE [LARGE SCALE GENOMIC DNA]</scope>
    <source>
        <strain evidence="14 15">DSM 41656</strain>
    </source>
</reference>
<keyword evidence="15" id="KW-1185">Reference proteome</keyword>
<evidence type="ECO:0000256" key="10">
    <source>
        <dbReference type="PROSITE-ProRule" id="PRU01193"/>
    </source>
</evidence>
<proteinExistence type="inferred from homology"/>
<dbReference type="CDD" id="cd04590">
    <property type="entry name" value="CBS_pair_CorC_HlyC_assoc"/>
    <property type="match status" value="1"/>
</dbReference>
<evidence type="ECO:0000259" key="12">
    <source>
        <dbReference type="PROSITE" id="PS51371"/>
    </source>
</evidence>
<evidence type="ECO:0000256" key="7">
    <source>
        <dbReference type="ARBA" id="ARBA00023122"/>
    </source>
</evidence>
<dbReference type="PANTHER" id="PTHR43099">
    <property type="entry name" value="UPF0053 PROTEIN YRKA"/>
    <property type="match status" value="1"/>
</dbReference>
<evidence type="ECO:0000256" key="11">
    <source>
        <dbReference type="SAM" id="Phobius"/>
    </source>
</evidence>